<keyword evidence="5 7" id="KW-0472">Membrane</keyword>
<dbReference type="PANTHER" id="PTHR30561:SF7">
    <property type="entry name" value="GUANIDINIUM EFFLUX SYSTEM SUBUNIT GDNC-RELATED"/>
    <property type="match status" value="1"/>
</dbReference>
<feature type="transmembrane region" description="Helical" evidence="7">
    <location>
        <begin position="28"/>
        <end position="45"/>
    </location>
</feature>
<sequence length="112" mass="12372">MKKEWLKVVTAAMLEIFWVIGLTHSTTIFQWGLTILLIIISNWLMISATSKLPTGTVYAVFVGLGTVGIVLSDVLFFGATLNWLKLLLILLLIGGVIGLKLLTPEKNVMEEK</sequence>
<evidence type="ECO:0000313" key="9">
    <source>
        <dbReference type="Proteomes" id="UP000191200"/>
    </source>
</evidence>
<keyword evidence="9" id="KW-1185">Reference proteome</keyword>
<evidence type="ECO:0000256" key="4">
    <source>
        <dbReference type="ARBA" id="ARBA00022989"/>
    </source>
</evidence>
<dbReference type="EMBL" id="CP017267">
    <property type="protein sequence ID" value="APB30892.1"/>
    <property type="molecule type" value="Genomic_DNA"/>
</dbReference>
<protein>
    <submittedName>
        <fullName evidence="8">Multidrug resistance protein SMR</fullName>
    </submittedName>
</protein>
<evidence type="ECO:0000256" key="1">
    <source>
        <dbReference type="ARBA" id="ARBA00004651"/>
    </source>
</evidence>
<accession>A0A1J0A4M0</accession>
<reference evidence="8 9" key="1">
    <citation type="submission" date="2016-09" db="EMBL/GenBank/DDBJ databases">
        <title>Vagococcus teuberi sp. nov., isolated from the Malian artisanal sour milk fene.</title>
        <authorList>
            <person name="Wullschleger S."/>
            <person name="Seifert C."/>
            <person name="Baumgartner S."/>
            <person name="Lacroix C."/>
            <person name="Bonfoh B."/>
            <person name="Stevens M.J."/>
            <person name="Meile L."/>
        </authorList>
    </citation>
    <scope>NUCLEOTIDE SEQUENCE [LARGE SCALE GENOMIC DNA]</scope>
    <source>
        <strain evidence="8 9">DSM 21459</strain>
    </source>
</reference>
<evidence type="ECO:0000313" key="8">
    <source>
        <dbReference type="EMBL" id="APB30892.1"/>
    </source>
</evidence>
<keyword evidence="4 7" id="KW-1133">Transmembrane helix</keyword>
<dbReference type="OrthoDB" id="2168659at2"/>
<evidence type="ECO:0000256" key="3">
    <source>
        <dbReference type="ARBA" id="ARBA00022692"/>
    </source>
</evidence>
<dbReference type="PANTHER" id="PTHR30561">
    <property type="entry name" value="SMR FAMILY PROTON-DEPENDENT DRUG EFFLUX TRANSPORTER SUGE"/>
    <property type="match status" value="1"/>
</dbReference>
<comment type="similarity">
    <text evidence="6">Belongs to the drug/metabolite transporter (DMT) superfamily. Small multidrug resistance (SMR) (TC 2.A.7.1) family.</text>
</comment>
<gene>
    <name evidence="8" type="ORF">BHY08_03025</name>
</gene>
<dbReference type="InterPro" id="IPR045324">
    <property type="entry name" value="Small_multidrug_res"/>
</dbReference>
<dbReference type="Pfam" id="PF00893">
    <property type="entry name" value="Multi_Drug_Res"/>
    <property type="match status" value="1"/>
</dbReference>
<dbReference type="Gene3D" id="1.10.3730.20">
    <property type="match status" value="1"/>
</dbReference>
<name>A0A1J0A4M0_9ENTE</name>
<evidence type="ECO:0000256" key="5">
    <source>
        <dbReference type="ARBA" id="ARBA00023136"/>
    </source>
</evidence>
<feature type="transmembrane region" description="Helical" evidence="7">
    <location>
        <begin position="5"/>
        <end position="22"/>
    </location>
</feature>
<evidence type="ECO:0000256" key="7">
    <source>
        <dbReference type="SAM" id="Phobius"/>
    </source>
</evidence>
<comment type="subcellular location">
    <subcellularLocation>
        <location evidence="1 6">Cell membrane</location>
        <topology evidence="1 6">Multi-pass membrane protein</topology>
    </subcellularLocation>
</comment>
<organism evidence="8 9">
    <name type="scientific">Vagococcus teuberi</name>
    <dbReference type="NCBI Taxonomy" id="519472"/>
    <lineage>
        <taxon>Bacteria</taxon>
        <taxon>Bacillati</taxon>
        <taxon>Bacillota</taxon>
        <taxon>Bacilli</taxon>
        <taxon>Lactobacillales</taxon>
        <taxon>Enterococcaceae</taxon>
        <taxon>Vagococcus</taxon>
    </lineage>
</organism>
<dbReference type="STRING" id="519472.BHY08_03025"/>
<dbReference type="InterPro" id="IPR037185">
    <property type="entry name" value="EmrE-like"/>
</dbReference>
<dbReference type="GO" id="GO:0022857">
    <property type="term" value="F:transmembrane transporter activity"/>
    <property type="evidence" value="ECO:0007669"/>
    <property type="project" value="InterPro"/>
</dbReference>
<feature type="transmembrane region" description="Helical" evidence="7">
    <location>
        <begin position="57"/>
        <end position="77"/>
    </location>
</feature>
<dbReference type="InterPro" id="IPR000390">
    <property type="entry name" value="Small_drug/metabolite_transptr"/>
</dbReference>
<keyword evidence="2" id="KW-1003">Cell membrane</keyword>
<dbReference type="SUPFAM" id="SSF103481">
    <property type="entry name" value="Multidrug resistance efflux transporter EmrE"/>
    <property type="match status" value="1"/>
</dbReference>
<evidence type="ECO:0000256" key="6">
    <source>
        <dbReference type="RuleBase" id="RU003942"/>
    </source>
</evidence>
<dbReference type="RefSeq" id="WP_071456468.1">
    <property type="nucleotide sequence ID" value="NZ_CP017267.1"/>
</dbReference>
<dbReference type="Proteomes" id="UP000191200">
    <property type="component" value="Chromosome"/>
</dbReference>
<dbReference type="AlphaFoldDB" id="A0A1J0A4M0"/>
<feature type="transmembrane region" description="Helical" evidence="7">
    <location>
        <begin position="83"/>
        <end position="102"/>
    </location>
</feature>
<keyword evidence="3 6" id="KW-0812">Transmembrane</keyword>
<evidence type="ECO:0000256" key="2">
    <source>
        <dbReference type="ARBA" id="ARBA00022475"/>
    </source>
</evidence>
<dbReference type="GO" id="GO:0005886">
    <property type="term" value="C:plasma membrane"/>
    <property type="evidence" value="ECO:0007669"/>
    <property type="project" value="UniProtKB-SubCell"/>
</dbReference>
<proteinExistence type="inferred from homology"/>
<dbReference type="KEGG" id="vte:BHY08_03025"/>